<protein>
    <submittedName>
        <fullName evidence="2">Metal-dependent hydrolase</fullName>
    </submittedName>
</protein>
<evidence type="ECO:0000256" key="1">
    <source>
        <dbReference type="SAM" id="Phobius"/>
    </source>
</evidence>
<feature type="transmembrane region" description="Helical" evidence="1">
    <location>
        <begin position="146"/>
        <end position="165"/>
    </location>
</feature>
<proteinExistence type="predicted"/>
<keyword evidence="1" id="KW-1133">Transmembrane helix</keyword>
<dbReference type="Pfam" id="PF04307">
    <property type="entry name" value="YdjM"/>
    <property type="match status" value="1"/>
</dbReference>
<feature type="transmembrane region" description="Helical" evidence="1">
    <location>
        <begin position="60"/>
        <end position="79"/>
    </location>
</feature>
<dbReference type="InterPro" id="IPR007404">
    <property type="entry name" value="YdjM-like"/>
</dbReference>
<dbReference type="Proteomes" id="UP001596368">
    <property type="component" value="Unassembled WGS sequence"/>
</dbReference>
<reference evidence="2 3" key="1">
    <citation type="journal article" date="2019" name="Int. J. Syst. Evol. Microbiol.">
        <title>The Global Catalogue of Microorganisms (GCM) 10K type strain sequencing project: providing services to taxonomists for standard genome sequencing and annotation.</title>
        <authorList>
            <consortium name="The Broad Institute Genomics Platform"/>
            <consortium name="The Broad Institute Genome Sequencing Center for Infectious Disease"/>
            <person name="Wu L."/>
            <person name="Ma J."/>
        </authorList>
    </citation>
    <scope>NUCLEOTIDE SEQUENCE [LARGE SCALE GENOMIC DNA]</scope>
    <source>
        <strain evidence="2 3">DT92</strain>
    </source>
</reference>
<dbReference type="EMBL" id="JBHSZG010000008">
    <property type="protein sequence ID" value="MFC7138076.1"/>
    <property type="molecule type" value="Genomic_DNA"/>
</dbReference>
<comment type="caution">
    <text evidence="2">The sequence shown here is derived from an EMBL/GenBank/DDBJ whole genome shotgun (WGS) entry which is preliminary data.</text>
</comment>
<evidence type="ECO:0000313" key="3">
    <source>
        <dbReference type="Proteomes" id="UP001596368"/>
    </source>
</evidence>
<sequence>MFPWTHAAFGYLLLFAIVLLFGRRLSKAELVAVLVGTQLADVIDKPLAWWFDAVPSGRSFAHSLLFAVPLSAVVVAIAWRRSHPEVGFAFGLGYLTHLVGDTYVAVYYWRPEEFSFLLWPILPPYPYDDFVGFGDFIDGVEITTPGLVLFAVTAVVGVAFLVQFLRAPWVHAPRS</sequence>
<dbReference type="GO" id="GO:0016787">
    <property type="term" value="F:hydrolase activity"/>
    <property type="evidence" value="ECO:0007669"/>
    <property type="project" value="UniProtKB-KW"/>
</dbReference>
<keyword evidence="3" id="KW-1185">Reference proteome</keyword>
<evidence type="ECO:0000313" key="2">
    <source>
        <dbReference type="EMBL" id="MFC7138076.1"/>
    </source>
</evidence>
<name>A0ABD5XTY9_9EURY</name>
<organism evidence="2 3">
    <name type="scientific">Halobaculum litoreum</name>
    <dbReference type="NCBI Taxonomy" id="3031998"/>
    <lineage>
        <taxon>Archaea</taxon>
        <taxon>Methanobacteriati</taxon>
        <taxon>Methanobacteriota</taxon>
        <taxon>Stenosarchaea group</taxon>
        <taxon>Halobacteria</taxon>
        <taxon>Halobacteriales</taxon>
        <taxon>Haloferacaceae</taxon>
        <taxon>Halobaculum</taxon>
    </lineage>
</organism>
<keyword evidence="1" id="KW-0472">Membrane</keyword>
<keyword evidence="2" id="KW-0378">Hydrolase</keyword>
<dbReference type="AlphaFoldDB" id="A0ABD5XTY9"/>
<keyword evidence="1" id="KW-0812">Transmembrane</keyword>
<feature type="transmembrane region" description="Helical" evidence="1">
    <location>
        <begin position="86"/>
        <end position="109"/>
    </location>
</feature>
<accession>A0ABD5XTY9</accession>
<gene>
    <name evidence="2" type="ORF">ACFQRB_19600</name>
</gene>